<dbReference type="Pfam" id="PF04264">
    <property type="entry name" value="YceI"/>
    <property type="match status" value="1"/>
</dbReference>
<keyword evidence="3" id="KW-1185">Reference proteome</keyword>
<organism evidence="2 3">
    <name type="scientific">Raineya orbicola</name>
    <dbReference type="NCBI Taxonomy" id="2016530"/>
    <lineage>
        <taxon>Bacteria</taxon>
        <taxon>Pseudomonadati</taxon>
        <taxon>Bacteroidota</taxon>
        <taxon>Cytophagia</taxon>
        <taxon>Cytophagales</taxon>
        <taxon>Raineyaceae</taxon>
        <taxon>Raineya</taxon>
    </lineage>
</organism>
<dbReference type="OrthoDB" id="9811006at2"/>
<gene>
    <name evidence="2" type="ORF">Rain11_1657</name>
</gene>
<accession>A0A2N3IE62</accession>
<reference evidence="2 3" key="1">
    <citation type="submission" date="2017-06" db="EMBL/GenBank/DDBJ databases">
        <title>Raineya orbicola gen. nov., sp. nov. a slightly thermophilic bacterium of the phylum Bacteroidetes and the description of Raineyaceae fam. nov.</title>
        <authorList>
            <person name="Albuquerque L."/>
            <person name="Polonia A.R.M."/>
            <person name="Barroso C."/>
            <person name="Froufe H.J.C."/>
            <person name="Lage O."/>
            <person name="Lobo-Da-Cunha A."/>
            <person name="Egas C."/>
            <person name="Da Costa M.S."/>
        </authorList>
    </citation>
    <scope>NUCLEOTIDE SEQUENCE [LARGE SCALE GENOMIC DNA]</scope>
    <source>
        <strain evidence="2 3">SPSPC-11</strain>
    </source>
</reference>
<protein>
    <recommendedName>
        <fullName evidence="1">Lipid/polyisoprenoid-binding YceI-like domain-containing protein</fullName>
    </recommendedName>
</protein>
<name>A0A2N3IE62_9BACT</name>
<dbReference type="AlphaFoldDB" id="A0A2N3IE62"/>
<comment type="caution">
    <text evidence="2">The sequence shown here is derived from an EMBL/GenBank/DDBJ whole genome shotgun (WGS) entry which is preliminary data.</text>
</comment>
<dbReference type="Proteomes" id="UP000233387">
    <property type="component" value="Unassembled WGS sequence"/>
</dbReference>
<evidence type="ECO:0000313" key="3">
    <source>
        <dbReference type="Proteomes" id="UP000233387"/>
    </source>
</evidence>
<dbReference type="InterPro" id="IPR036761">
    <property type="entry name" value="TTHA0802/YceI-like_sf"/>
</dbReference>
<dbReference type="InterPro" id="IPR007372">
    <property type="entry name" value="Lipid/polyisoprenoid-bd_YceI"/>
</dbReference>
<sequence>MTNEVKWVLDPTHSELQFKVKHLVISTVTGAFKKFDAHVIANGESFEGAKVNLQAEVASVETGNSQRDEHLRSADFFDAIQHPSMQFQSTELRKIDDENYELLGNLTIRGITKPVKLSASYGGTIKDPWGNIKAGFEVSGKINRKDFGLTWSAVTETGGLVVSDEVKIVANVEFVKS</sequence>
<dbReference type="PANTHER" id="PTHR34406:SF1">
    <property type="entry name" value="PROTEIN YCEI"/>
    <property type="match status" value="1"/>
</dbReference>
<dbReference type="RefSeq" id="WP_101358924.1">
    <property type="nucleotide sequence ID" value="NZ_NKXO01000024.1"/>
</dbReference>
<evidence type="ECO:0000313" key="2">
    <source>
        <dbReference type="EMBL" id="PKQ68590.1"/>
    </source>
</evidence>
<evidence type="ECO:0000259" key="1">
    <source>
        <dbReference type="SMART" id="SM00867"/>
    </source>
</evidence>
<dbReference type="EMBL" id="NKXO01000024">
    <property type="protein sequence ID" value="PKQ68590.1"/>
    <property type="molecule type" value="Genomic_DNA"/>
</dbReference>
<dbReference type="SUPFAM" id="SSF101874">
    <property type="entry name" value="YceI-like"/>
    <property type="match status" value="1"/>
</dbReference>
<dbReference type="Gene3D" id="2.40.128.110">
    <property type="entry name" value="Lipid/polyisoprenoid-binding, YceI-like"/>
    <property type="match status" value="1"/>
</dbReference>
<dbReference type="PANTHER" id="PTHR34406">
    <property type="entry name" value="PROTEIN YCEI"/>
    <property type="match status" value="1"/>
</dbReference>
<proteinExistence type="predicted"/>
<feature type="domain" description="Lipid/polyisoprenoid-binding YceI-like" evidence="1">
    <location>
        <begin position="6"/>
        <end position="175"/>
    </location>
</feature>
<dbReference type="SMART" id="SM00867">
    <property type="entry name" value="YceI"/>
    <property type="match status" value="1"/>
</dbReference>